<keyword evidence="5 10" id="KW-0963">Cytoplasm</keyword>
<accession>A0A2H0V513</accession>
<evidence type="ECO:0000259" key="11">
    <source>
        <dbReference type="PROSITE" id="PS51278"/>
    </source>
</evidence>
<dbReference type="Gene3D" id="3.60.20.10">
    <property type="entry name" value="Glutamine Phosphoribosylpyrophosphate, subunit 1, domain 1"/>
    <property type="match status" value="1"/>
</dbReference>
<dbReference type="SUPFAM" id="SSF56235">
    <property type="entry name" value="N-terminal nucleophile aminohydrolases (Ntn hydrolases)"/>
    <property type="match status" value="1"/>
</dbReference>
<dbReference type="CDD" id="cd05008">
    <property type="entry name" value="SIS_GlmS_GlmD_1"/>
    <property type="match status" value="1"/>
</dbReference>
<dbReference type="InterPro" id="IPR035466">
    <property type="entry name" value="GlmS/AgaS_SIS"/>
</dbReference>
<comment type="function">
    <text evidence="10">Catalyzes the first step in hexosamine metabolism, converting fructose-6P into glucosamine-6P using glutamine as a nitrogen source.</text>
</comment>
<feature type="active site" description="Nucleophile; for GATase activity" evidence="10">
    <location>
        <position position="2"/>
    </location>
</feature>
<dbReference type="Proteomes" id="UP000229901">
    <property type="component" value="Unassembled WGS sequence"/>
</dbReference>
<evidence type="ECO:0000256" key="6">
    <source>
        <dbReference type="ARBA" id="ARBA00022576"/>
    </source>
</evidence>
<dbReference type="CDD" id="cd05009">
    <property type="entry name" value="SIS_GlmS_GlmD_2"/>
    <property type="match status" value="1"/>
</dbReference>
<dbReference type="PROSITE" id="PS51464">
    <property type="entry name" value="SIS"/>
    <property type="match status" value="2"/>
</dbReference>
<evidence type="ECO:0000256" key="10">
    <source>
        <dbReference type="HAMAP-Rule" id="MF_00164"/>
    </source>
</evidence>
<keyword evidence="8" id="KW-0677">Repeat</keyword>
<dbReference type="Pfam" id="PF13522">
    <property type="entry name" value="GATase_6"/>
    <property type="match status" value="1"/>
</dbReference>
<dbReference type="EMBL" id="PFAP01000016">
    <property type="protein sequence ID" value="PIR94173.1"/>
    <property type="molecule type" value="Genomic_DNA"/>
</dbReference>
<evidence type="ECO:0000256" key="4">
    <source>
        <dbReference type="ARBA" id="ARBA00016090"/>
    </source>
</evidence>
<dbReference type="GO" id="GO:0005975">
    <property type="term" value="P:carbohydrate metabolic process"/>
    <property type="evidence" value="ECO:0007669"/>
    <property type="project" value="UniProtKB-UniRule"/>
</dbReference>
<keyword evidence="7 10" id="KW-0808">Transferase</keyword>
<dbReference type="InterPro" id="IPR047084">
    <property type="entry name" value="GFAT_N"/>
</dbReference>
<keyword evidence="6 10" id="KW-0032">Aminotransferase</keyword>
<evidence type="ECO:0000256" key="7">
    <source>
        <dbReference type="ARBA" id="ARBA00022679"/>
    </source>
</evidence>
<comment type="subcellular location">
    <subcellularLocation>
        <location evidence="2 10">Cytoplasm</location>
    </subcellularLocation>
</comment>
<dbReference type="SUPFAM" id="SSF53697">
    <property type="entry name" value="SIS domain"/>
    <property type="match status" value="1"/>
</dbReference>
<evidence type="ECO:0000256" key="8">
    <source>
        <dbReference type="ARBA" id="ARBA00022737"/>
    </source>
</evidence>
<dbReference type="EC" id="2.6.1.16" evidence="3 10"/>
<evidence type="ECO:0000313" key="13">
    <source>
        <dbReference type="EMBL" id="PIR94173.1"/>
    </source>
</evidence>
<dbReference type="CDD" id="cd00714">
    <property type="entry name" value="GFAT"/>
    <property type="match status" value="1"/>
</dbReference>
<dbReference type="InterPro" id="IPR046348">
    <property type="entry name" value="SIS_dom_sf"/>
</dbReference>
<dbReference type="PANTHER" id="PTHR10937:SF0">
    <property type="entry name" value="GLUTAMINE--FRUCTOSE-6-PHOSPHATE TRANSAMINASE (ISOMERIZING)"/>
    <property type="match status" value="1"/>
</dbReference>
<dbReference type="InterPro" id="IPR001347">
    <property type="entry name" value="SIS_dom"/>
</dbReference>
<comment type="catalytic activity">
    <reaction evidence="1 10">
        <text>D-fructose 6-phosphate + L-glutamine = D-glucosamine 6-phosphate + L-glutamate</text>
        <dbReference type="Rhea" id="RHEA:13237"/>
        <dbReference type="ChEBI" id="CHEBI:29985"/>
        <dbReference type="ChEBI" id="CHEBI:58359"/>
        <dbReference type="ChEBI" id="CHEBI:58725"/>
        <dbReference type="ChEBI" id="CHEBI:61527"/>
        <dbReference type="EC" id="2.6.1.16"/>
    </reaction>
</comment>
<evidence type="ECO:0000256" key="9">
    <source>
        <dbReference type="ARBA" id="ARBA00022962"/>
    </source>
</evidence>
<dbReference type="HAMAP" id="MF_00164">
    <property type="entry name" value="GlmS"/>
    <property type="match status" value="1"/>
</dbReference>
<dbReference type="GO" id="GO:0006487">
    <property type="term" value="P:protein N-linked glycosylation"/>
    <property type="evidence" value="ECO:0007669"/>
    <property type="project" value="TreeGrafter"/>
</dbReference>
<evidence type="ECO:0000256" key="5">
    <source>
        <dbReference type="ARBA" id="ARBA00022490"/>
    </source>
</evidence>
<keyword evidence="9" id="KW-0315">Glutamine amidotransferase</keyword>
<dbReference type="AlphaFoldDB" id="A0A2H0V513"/>
<dbReference type="NCBIfam" id="NF001484">
    <property type="entry name" value="PRK00331.1"/>
    <property type="match status" value="1"/>
</dbReference>
<evidence type="ECO:0000259" key="12">
    <source>
        <dbReference type="PROSITE" id="PS51464"/>
    </source>
</evidence>
<name>A0A2H0V513_9BACT</name>
<dbReference type="InterPro" id="IPR017932">
    <property type="entry name" value="GATase_2_dom"/>
</dbReference>
<dbReference type="GO" id="GO:0097367">
    <property type="term" value="F:carbohydrate derivative binding"/>
    <property type="evidence" value="ECO:0007669"/>
    <property type="project" value="InterPro"/>
</dbReference>
<evidence type="ECO:0000256" key="3">
    <source>
        <dbReference type="ARBA" id="ARBA00012916"/>
    </source>
</evidence>
<dbReference type="InterPro" id="IPR005855">
    <property type="entry name" value="GFAT"/>
</dbReference>
<feature type="active site" description="For Fru-6P isomerization activity" evidence="10">
    <location>
        <position position="605"/>
    </location>
</feature>
<reference evidence="14" key="1">
    <citation type="submission" date="2017-09" db="EMBL/GenBank/DDBJ databases">
        <title>Depth-based differentiation of microbial function through sediment-hosted aquifers and enrichment of novel symbionts in the deep terrestrial subsurface.</title>
        <authorList>
            <person name="Probst A.J."/>
            <person name="Ladd B."/>
            <person name="Jarett J.K."/>
            <person name="Geller-Mcgrath D.E."/>
            <person name="Sieber C.M.K."/>
            <person name="Emerson J.B."/>
            <person name="Anantharaman K."/>
            <person name="Thomas B.C."/>
            <person name="Malmstrom R."/>
            <person name="Stieglmeier M."/>
            <person name="Klingl A."/>
            <person name="Woyke T."/>
            <person name="Ryan C.M."/>
            <person name="Banfield J.F."/>
        </authorList>
    </citation>
    <scope>NUCLEOTIDE SEQUENCE [LARGE SCALE GENOMIC DNA]</scope>
</reference>
<dbReference type="FunFam" id="3.60.20.10:FF:000006">
    <property type="entry name" value="Glutamine--fructose-6-phosphate aminotransferase [isomerizing]"/>
    <property type="match status" value="1"/>
</dbReference>
<dbReference type="PANTHER" id="PTHR10937">
    <property type="entry name" value="GLUCOSAMINE--FRUCTOSE-6-PHOSPHATE AMINOTRANSFERASE, ISOMERIZING"/>
    <property type="match status" value="1"/>
</dbReference>
<dbReference type="Gene3D" id="3.40.50.10490">
    <property type="entry name" value="Glucose-6-phosphate isomerase like protein, domain 1"/>
    <property type="match status" value="2"/>
</dbReference>
<gene>
    <name evidence="10 13" type="primary">glmS</name>
    <name evidence="13" type="ORF">COT97_02755</name>
</gene>
<comment type="subunit">
    <text evidence="10">Homodimer.</text>
</comment>
<dbReference type="InterPro" id="IPR035490">
    <property type="entry name" value="GlmS/FrlB_SIS"/>
</dbReference>
<dbReference type="GO" id="GO:0006002">
    <property type="term" value="P:fructose 6-phosphate metabolic process"/>
    <property type="evidence" value="ECO:0007669"/>
    <property type="project" value="TreeGrafter"/>
</dbReference>
<dbReference type="FunFam" id="3.40.50.10490:FF:000001">
    <property type="entry name" value="Glutamine--fructose-6-phosphate aminotransferase [isomerizing]"/>
    <property type="match status" value="1"/>
</dbReference>
<feature type="domain" description="SIS" evidence="12">
    <location>
        <begin position="459"/>
        <end position="600"/>
    </location>
</feature>
<dbReference type="GO" id="GO:0005829">
    <property type="term" value="C:cytosol"/>
    <property type="evidence" value="ECO:0007669"/>
    <property type="project" value="TreeGrafter"/>
</dbReference>
<dbReference type="PROSITE" id="PS51278">
    <property type="entry name" value="GATASE_TYPE_2"/>
    <property type="match status" value="1"/>
</dbReference>
<feature type="initiator methionine" description="Removed" evidence="10">
    <location>
        <position position="1"/>
    </location>
</feature>
<sequence>MCGIVGYIGSKNVVPILVQGLRRLEYRGYDSAGIAVAKKDQIVRVRTVGKVDNLANKVKLNSEELKDTHVGIAHTRWATHGSVTEANTHPHQALNGKLILVHNGIVENYRELKEFLGPDIQYASETDSEVLAHLIGKFYTGNLKQAVMQALQKVRGTYGIVVMHQDNAEELVAARMGSPLVVGFGDSEYYLASDATPMLSYTKKVMYLNDGEVVDIKKDSLEVFNLKDEQLEKNVEEVSWDDEQAEKQGFDHFMLKEIHDQPNVFQDAIRGRFNLNEGNAHLGGLNMTPTEMSSINHVVLLACGTASYAAQVGKGMFERLAGIPTSVEIASEFRYKDPIVDSKTLVFAISQSGETADTLAALREAKRKGAFVRGIVNVVGSTIARETDGGTYIHAGPELSVASTKAYTNMMAVLFLYALQFGRSRNLPLSAGQSLLHELRRIPEKMNYILNNKDIIKTLAEKFKNYQNCYFLGRGLNYPVALEGSLKLKEITYIHSEAYPGGEMKHGPIALLSPDFPVIAIMTQNQLYDKMRSNVEEIIARGAPIFLVATVGDDKARQLSEDIIFVPKTKRLLEPFINTVALQLFSYYVAIGLDRDVDRPRNLAKSVTVE</sequence>
<dbReference type="GO" id="GO:0004360">
    <property type="term" value="F:glutamine-fructose-6-phosphate transaminase (isomerizing) activity"/>
    <property type="evidence" value="ECO:0007669"/>
    <property type="project" value="UniProtKB-UniRule"/>
</dbReference>
<organism evidence="13 14">
    <name type="scientific">Candidatus Falkowbacteria bacterium CG10_big_fil_rev_8_21_14_0_10_39_11</name>
    <dbReference type="NCBI Taxonomy" id="1974565"/>
    <lineage>
        <taxon>Bacteria</taxon>
        <taxon>Candidatus Falkowiibacteriota</taxon>
    </lineage>
</organism>
<dbReference type="Pfam" id="PF01380">
    <property type="entry name" value="SIS"/>
    <property type="match status" value="2"/>
</dbReference>
<comment type="caution">
    <text evidence="13">The sequence shown here is derived from an EMBL/GenBank/DDBJ whole genome shotgun (WGS) entry which is preliminary data.</text>
</comment>
<dbReference type="GO" id="GO:0006047">
    <property type="term" value="P:UDP-N-acetylglucosamine metabolic process"/>
    <property type="evidence" value="ECO:0007669"/>
    <property type="project" value="TreeGrafter"/>
</dbReference>
<protein>
    <recommendedName>
        <fullName evidence="4 10">Glutamine--fructose-6-phosphate aminotransferase [isomerizing]</fullName>
        <ecNumber evidence="3 10">2.6.1.16</ecNumber>
    </recommendedName>
    <alternativeName>
        <fullName evidence="10">D-fructose-6-phosphate amidotransferase</fullName>
    </alternativeName>
    <alternativeName>
        <fullName evidence="10">GFAT</fullName>
    </alternativeName>
    <alternativeName>
        <fullName evidence="10">Glucosamine-6-phosphate synthase</fullName>
    </alternativeName>
    <alternativeName>
        <fullName evidence="10">Hexosephosphate aminotransferase</fullName>
    </alternativeName>
    <alternativeName>
        <fullName evidence="10">L-glutamine--D-fructose-6-phosphate amidotransferase</fullName>
    </alternativeName>
</protein>
<dbReference type="InterPro" id="IPR029055">
    <property type="entry name" value="Ntn_hydrolases_N"/>
</dbReference>
<evidence type="ECO:0000313" key="14">
    <source>
        <dbReference type="Proteomes" id="UP000229901"/>
    </source>
</evidence>
<proteinExistence type="inferred from homology"/>
<feature type="domain" description="Glutamine amidotransferase type-2" evidence="11">
    <location>
        <begin position="2"/>
        <end position="219"/>
    </location>
</feature>
<evidence type="ECO:0000256" key="1">
    <source>
        <dbReference type="ARBA" id="ARBA00001031"/>
    </source>
</evidence>
<dbReference type="NCBIfam" id="TIGR01135">
    <property type="entry name" value="glmS"/>
    <property type="match status" value="1"/>
</dbReference>
<feature type="domain" description="SIS" evidence="12">
    <location>
        <begin position="288"/>
        <end position="427"/>
    </location>
</feature>
<evidence type="ECO:0000256" key="2">
    <source>
        <dbReference type="ARBA" id="ARBA00004496"/>
    </source>
</evidence>